<accession>A0A2W1BP68</accession>
<feature type="region of interest" description="Disordered" evidence="1">
    <location>
        <begin position="516"/>
        <end position="541"/>
    </location>
</feature>
<dbReference type="OrthoDB" id="1938039at2759"/>
<name>A0A2W1BP68_HELAM</name>
<feature type="compositionally biased region" description="Polar residues" evidence="1">
    <location>
        <begin position="626"/>
        <end position="640"/>
    </location>
</feature>
<organism evidence="2 3">
    <name type="scientific">Helicoverpa armigera</name>
    <name type="common">Cotton bollworm</name>
    <name type="synonym">Heliothis armigera</name>
    <dbReference type="NCBI Taxonomy" id="29058"/>
    <lineage>
        <taxon>Eukaryota</taxon>
        <taxon>Metazoa</taxon>
        <taxon>Ecdysozoa</taxon>
        <taxon>Arthropoda</taxon>
        <taxon>Hexapoda</taxon>
        <taxon>Insecta</taxon>
        <taxon>Pterygota</taxon>
        <taxon>Neoptera</taxon>
        <taxon>Endopterygota</taxon>
        <taxon>Lepidoptera</taxon>
        <taxon>Glossata</taxon>
        <taxon>Ditrysia</taxon>
        <taxon>Noctuoidea</taxon>
        <taxon>Noctuidae</taxon>
        <taxon>Heliothinae</taxon>
        <taxon>Helicoverpa</taxon>
    </lineage>
</organism>
<feature type="compositionally biased region" description="Basic and acidic residues" evidence="1">
    <location>
        <begin position="641"/>
        <end position="653"/>
    </location>
</feature>
<feature type="compositionally biased region" description="Basic and acidic residues" evidence="1">
    <location>
        <begin position="703"/>
        <end position="716"/>
    </location>
</feature>
<evidence type="ECO:0000256" key="1">
    <source>
        <dbReference type="SAM" id="MobiDB-lite"/>
    </source>
</evidence>
<dbReference type="AlphaFoldDB" id="A0A2W1BP68"/>
<feature type="region of interest" description="Disordered" evidence="1">
    <location>
        <begin position="831"/>
        <end position="851"/>
    </location>
</feature>
<evidence type="ECO:0000313" key="2">
    <source>
        <dbReference type="EMBL" id="PZC73473.1"/>
    </source>
</evidence>
<dbReference type="Proteomes" id="UP000249218">
    <property type="component" value="Unassembled WGS sequence"/>
</dbReference>
<proteinExistence type="predicted"/>
<dbReference type="EMBL" id="KZ150103">
    <property type="protein sequence ID" value="PZC73473.1"/>
    <property type="molecule type" value="Genomic_DNA"/>
</dbReference>
<feature type="compositionally biased region" description="Basic and acidic residues" evidence="1">
    <location>
        <begin position="7"/>
        <end position="44"/>
    </location>
</feature>
<feature type="compositionally biased region" description="Basic and acidic residues" evidence="1">
    <location>
        <begin position="119"/>
        <end position="136"/>
    </location>
</feature>
<feature type="compositionally biased region" description="Basic and acidic residues" evidence="1">
    <location>
        <begin position="675"/>
        <end position="686"/>
    </location>
</feature>
<keyword evidence="3" id="KW-1185">Reference proteome</keyword>
<feature type="region of interest" description="Disordered" evidence="1">
    <location>
        <begin position="602"/>
        <end position="731"/>
    </location>
</feature>
<feature type="region of interest" description="Disordered" evidence="1">
    <location>
        <begin position="1"/>
        <end position="146"/>
    </location>
</feature>
<gene>
    <name evidence="2" type="primary">HaOG209494</name>
    <name evidence="2" type="ORF">B5X24_HaOG209494</name>
</gene>
<sequence>MASSSYRARDKYELKPRKPYSPDRGMKRSYREHQDDYRRQERGRYQARSLESPPPEPYSRHSRRYPEPRPSSDSRHGHDYDKYTYRHEDKYSSKSKLSIDHDEPQSKRLRRESFGNPDAHSREDRTRYHNEKESSEGYRNPEFSPQEYETHRYSCQSPDLEHADTASAEPIEIKTATTTPIQDPRLTHSKYILKQENGKETISTTVGRDIDLIPIDKAKWNMTPVEVPYALMQQPSEYRDDIVKQIYMDIDSPNADAHSAAESVPYSSNDSCNENFQGSIDVAVRLEETDFNSRQGTDAHLKDSQHINKYRIPKVGQDKINARSQMDFHHIELGYTEPHIANVHNKVETETRVRKELVHSHEPRDWRDDRRHMNEDCGTMEDKVGIQKRKANLAIVADDLELSDDNSDHFDINRHTVSENNPKKSTAQLTAMDVTCEVSVQRIDKDSSKTSSDIDPFEMHSVGEVRNDEVGSTERHKTKLNPKEVRCEDFVHKIEKDPSNPYNAVKEIKNKDADCTRKSKSKLNTKEIKRDESVDKDSSKQLVADQEIKNKEGECTRKPKSKLNNKEVKCDESVLKVDKDISKTSLSFDFVDDVKIKDADCARKHRSKVNTKEARGDDYIHKTAKDSSPTSSSLETVESNVTREVKNKDTDSGRKHREVKSKDADVARKHKSKLSTKEARGEDSVRKTAKGSSKRSPSFELTDAEKAKNKEADCTRKQRGKRKKSQSVEIPKDLIESIDAVQFSEKKVKTKKEKEGKPRETKETFSALFGESSSLMTPEDLGIPMYVPISEDAQDAVDIKIDRIIDASTQEDKEFPAIVHKVNAREMTEDTTAVTHDDKPTDVPQNSNMKENEGFEQIGGKKAPKKKGVNEGLLVSINIEPHELPSPVLYENMNPGTDSNEPPDIVKTVVISTGKQPEIEFDNRELTVTPITDVVGNEEQTTADVSQVPALKEFKRLDTLKALATSTPHKDFPISNPIEAGVTQSIIVCDSNKPVEQGVKENCAKTLENQDAPDVRIFVKRRRKLAKRPAT</sequence>
<protein>
    <submittedName>
        <fullName evidence="2">Uncharacterized protein</fullName>
    </submittedName>
</protein>
<feature type="compositionally biased region" description="Basic and acidic residues" evidence="1">
    <location>
        <begin position="524"/>
        <end position="539"/>
    </location>
</feature>
<feature type="compositionally biased region" description="Basic and acidic residues" evidence="1">
    <location>
        <begin position="610"/>
        <end position="625"/>
    </location>
</feature>
<evidence type="ECO:0000313" key="3">
    <source>
        <dbReference type="Proteomes" id="UP000249218"/>
    </source>
</evidence>
<reference evidence="2 3" key="1">
    <citation type="journal article" date="2017" name="BMC Biol.">
        <title>Genomic innovations, transcriptional plasticity and gene loss underlying the evolution and divergence of two highly polyphagous and invasive Helicoverpa pest species.</title>
        <authorList>
            <person name="Pearce S.L."/>
            <person name="Clarke D.F."/>
            <person name="East P.D."/>
            <person name="Elfekih S."/>
            <person name="Gordon K.H."/>
            <person name="Jermiin L.S."/>
            <person name="McGaughran A."/>
            <person name="Oakeshott J.G."/>
            <person name="Papanikolaou A."/>
            <person name="Perera O.P."/>
            <person name="Rane R.V."/>
            <person name="Richards S."/>
            <person name="Tay W.T."/>
            <person name="Walsh T.K."/>
            <person name="Anderson A."/>
            <person name="Anderson C.J."/>
            <person name="Asgari S."/>
            <person name="Board P.G."/>
            <person name="Bretschneider A."/>
            <person name="Campbell P.M."/>
            <person name="Chertemps T."/>
            <person name="Christeller J.T."/>
            <person name="Coppin C.W."/>
            <person name="Downes S.J."/>
            <person name="Duan G."/>
            <person name="Farnsworth C.A."/>
            <person name="Good R.T."/>
            <person name="Han L.B."/>
            <person name="Han Y.C."/>
            <person name="Hatje K."/>
            <person name="Horne I."/>
            <person name="Huang Y.P."/>
            <person name="Hughes D.S."/>
            <person name="Jacquin-Joly E."/>
            <person name="James W."/>
            <person name="Jhangiani S."/>
            <person name="Kollmar M."/>
            <person name="Kuwar S.S."/>
            <person name="Li S."/>
            <person name="Liu N.Y."/>
            <person name="Maibeche M.T."/>
            <person name="Miller J.R."/>
            <person name="Montagne N."/>
            <person name="Perry T."/>
            <person name="Qu J."/>
            <person name="Song S.V."/>
            <person name="Sutton G.G."/>
            <person name="Vogel H."/>
            <person name="Walenz B.P."/>
            <person name="Xu W."/>
            <person name="Zhang H.J."/>
            <person name="Zou Z."/>
            <person name="Batterham P."/>
            <person name="Edwards O.R."/>
            <person name="Feyereisen R."/>
            <person name="Gibbs R.A."/>
            <person name="Heckel D.G."/>
            <person name="McGrath A."/>
            <person name="Robin C."/>
            <person name="Scherer S.E."/>
            <person name="Worley K.C."/>
            <person name="Wu Y.D."/>
        </authorList>
    </citation>
    <scope>NUCLEOTIDE SEQUENCE [LARGE SCALE GENOMIC DNA]</scope>
    <source>
        <strain evidence="2">Harm_GR_Male_#8</strain>
        <tissue evidence="2">Whole organism</tissue>
    </source>
</reference>
<feature type="compositionally biased region" description="Basic and acidic residues" evidence="1">
    <location>
        <begin position="64"/>
        <end position="106"/>
    </location>
</feature>